<keyword evidence="4" id="KW-1185">Reference proteome</keyword>
<comment type="caution">
    <text evidence="3">The sequence shown here is derived from an EMBL/GenBank/DDBJ whole genome shotgun (WGS) entry which is preliminary data.</text>
</comment>
<feature type="transmembrane region" description="Helical" evidence="2">
    <location>
        <begin position="63"/>
        <end position="85"/>
    </location>
</feature>
<evidence type="ECO:0000313" key="4">
    <source>
        <dbReference type="Proteomes" id="UP000249390"/>
    </source>
</evidence>
<feature type="region of interest" description="Disordered" evidence="1">
    <location>
        <begin position="112"/>
        <end position="178"/>
    </location>
</feature>
<accession>A0A328DVU8</accession>
<feature type="compositionally biased region" description="Basic and acidic residues" evidence="1">
    <location>
        <begin position="135"/>
        <end position="152"/>
    </location>
</feature>
<protein>
    <recommendedName>
        <fullName evidence="5">DUF4408 domain-containing protein</fullName>
    </recommendedName>
</protein>
<keyword evidence="2" id="KW-0472">Membrane</keyword>
<evidence type="ECO:0000313" key="3">
    <source>
        <dbReference type="EMBL" id="RAL49340.1"/>
    </source>
</evidence>
<dbReference type="AlphaFoldDB" id="A0A328DVU8"/>
<proteinExistence type="predicted"/>
<name>A0A328DVU8_9ASTE</name>
<gene>
    <name evidence="3" type="ORF">DM860_012773</name>
</gene>
<dbReference type="PANTHER" id="PTHR33640:SF8">
    <property type="entry name" value="TRANSMEMBRANE PROTEIN"/>
    <property type="match status" value="1"/>
</dbReference>
<organism evidence="3 4">
    <name type="scientific">Cuscuta australis</name>
    <dbReference type="NCBI Taxonomy" id="267555"/>
    <lineage>
        <taxon>Eukaryota</taxon>
        <taxon>Viridiplantae</taxon>
        <taxon>Streptophyta</taxon>
        <taxon>Embryophyta</taxon>
        <taxon>Tracheophyta</taxon>
        <taxon>Spermatophyta</taxon>
        <taxon>Magnoliopsida</taxon>
        <taxon>eudicotyledons</taxon>
        <taxon>Gunneridae</taxon>
        <taxon>Pentapetalae</taxon>
        <taxon>asterids</taxon>
        <taxon>lamiids</taxon>
        <taxon>Solanales</taxon>
        <taxon>Convolvulaceae</taxon>
        <taxon>Cuscuteae</taxon>
        <taxon>Cuscuta</taxon>
        <taxon>Cuscuta subgen. Grammica</taxon>
        <taxon>Cuscuta sect. Cleistogrammica</taxon>
    </lineage>
</organism>
<evidence type="ECO:0000256" key="2">
    <source>
        <dbReference type="SAM" id="Phobius"/>
    </source>
</evidence>
<feature type="compositionally biased region" description="Low complexity" evidence="1">
    <location>
        <begin position="164"/>
        <end position="174"/>
    </location>
</feature>
<evidence type="ECO:0000256" key="1">
    <source>
        <dbReference type="SAM" id="MobiDB-lite"/>
    </source>
</evidence>
<reference evidence="3 4" key="1">
    <citation type="submission" date="2018-06" db="EMBL/GenBank/DDBJ databases">
        <title>The Genome of Cuscuta australis (Dodder) Provides Insight into the Evolution of Plant Parasitism.</title>
        <authorList>
            <person name="Liu H."/>
        </authorList>
    </citation>
    <scope>NUCLEOTIDE SEQUENCE [LARGE SCALE GENOMIC DNA]</scope>
    <source>
        <strain evidence="4">cv. Yunnan</strain>
        <tissue evidence="3">Vines</tissue>
    </source>
</reference>
<keyword evidence="2" id="KW-1133">Transmembrane helix</keyword>
<evidence type="ECO:0008006" key="5">
    <source>
        <dbReference type="Google" id="ProtNLM"/>
    </source>
</evidence>
<dbReference type="Proteomes" id="UP000249390">
    <property type="component" value="Unassembled WGS sequence"/>
</dbReference>
<dbReference type="PANTHER" id="PTHR33640">
    <property type="entry name" value="TRANSMEMBRANE PROTEIN"/>
    <property type="match status" value="1"/>
</dbReference>
<feature type="transmembrane region" description="Helical" evidence="2">
    <location>
        <begin position="21"/>
        <end position="43"/>
    </location>
</feature>
<dbReference type="EMBL" id="NQVE01000082">
    <property type="protein sequence ID" value="RAL49340.1"/>
    <property type="molecule type" value="Genomic_DNA"/>
</dbReference>
<keyword evidence="2" id="KW-0812">Transmembrane</keyword>
<sequence length="205" mass="23355">MIPDNLKTKKKKKNHKLHKMHLIAAVAFRLVELCMFLAVFWRFSGHLSAGVVKLSGGYFIKTLSGTLISPRFVFLVGNAIFLVLVRRSGQEKQGSGENLDLYEEHLKQSGKNQEFWHGEQGTKKKKQGNCKMQRSRSEEGRKRGGGYEELRRSATVSRRKREAGAPAAAAATEEMSSEEFRRKVEDFIAKQRMALMEEECSYMHS</sequence>